<accession>A0AAD6XA64</accession>
<sequence>MASTSISRFPVEIGLNIFVLLFYGAPQFNFSAFVRTRRVACNASSEWRRFICAYPAFWQQIYVDLFTPVELITLYAIRAGAGSIDLCITIEFLKDYQLLNVKQDARRIAGRINLLRPLISRAKTLLLQVDDRSAYNVILELLPTIHTPLLQEVVIRYQFERERWDYGVSQHTSGWHGINTDNLTYVHLNNTLFPFPFLHGQPLAIRDLHIYNLGSGGALEAGVLRAIIHAAPHLTSLVLVKVDCTNENQDIIISASIIHLHLEFKDGTEASRLAAKFRFGALNSLTLRVASSHDVDGALRCESILSDVRHLTIHDEGRDVYTFGNLADKLTGVTHLDMSHSGATLDILTSHSSLNKARGRTTVFPSLQSVIVGGVTPEQLVRFCKLHGVGDDNGGQPVTLRVLTFVTERTPLNHHNHITWLSANMPSFVVESTKSHRKATEEANLRRVVR</sequence>
<protein>
    <recommendedName>
        <fullName evidence="3">F-box domain-containing protein</fullName>
    </recommendedName>
</protein>
<comment type="caution">
    <text evidence="1">The sequence shown here is derived from an EMBL/GenBank/DDBJ whole genome shotgun (WGS) entry which is preliminary data.</text>
</comment>
<dbReference type="Proteomes" id="UP001218188">
    <property type="component" value="Unassembled WGS sequence"/>
</dbReference>
<proteinExistence type="predicted"/>
<name>A0AAD6XA64_9AGAR</name>
<reference evidence="1" key="1">
    <citation type="submission" date="2023-03" db="EMBL/GenBank/DDBJ databases">
        <title>Massive genome expansion in bonnet fungi (Mycena s.s.) driven by repeated elements and novel gene families across ecological guilds.</title>
        <authorList>
            <consortium name="Lawrence Berkeley National Laboratory"/>
            <person name="Harder C.B."/>
            <person name="Miyauchi S."/>
            <person name="Viragh M."/>
            <person name="Kuo A."/>
            <person name="Thoen E."/>
            <person name="Andreopoulos B."/>
            <person name="Lu D."/>
            <person name="Skrede I."/>
            <person name="Drula E."/>
            <person name="Henrissat B."/>
            <person name="Morin E."/>
            <person name="Kohler A."/>
            <person name="Barry K."/>
            <person name="LaButti K."/>
            <person name="Morin E."/>
            <person name="Salamov A."/>
            <person name="Lipzen A."/>
            <person name="Mereny Z."/>
            <person name="Hegedus B."/>
            <person name="Baldrian P."/>
            <person name="Stursova M."/>
            <person name="Weitz H."/>
            <person name="Taylor A."/>
            <person name="Grigoriev I.V."/>
            <person name="Nagy L.G."/>
            <person name="Martin F."/>
            <person name="Kauserud H."/>
        </authorList>
    </citation>
    <scope>NUCLEOTIDE SEQUENCE</scope>
    <source>
        <strain evidence="1">CBHHK200</strain>
    </source>
</reference>
<organism evidence="1 2">
    <name type="scientific">Mycena alexandri</name>
    <dbReference type="NCBI Taxonomy" id="1745969"/>
    <lineage>
        <taxon>Eukaryota</taxon>
        <taxon>Fungi</taxon>
        <taxon>Dikarya</taxon>
        <taxon>Basidiomycota</taxon>
        <taxon>Agaricomycotina</taxon>
        <taxon>Agaricomycetes</taxon>
        <taxon>Agaricomycetidae</taxon>
        <taxon>Agaricales</taxon>
        <taxon>Marasmiineae</taxon>
        <taxon>Mycenaceae</taxon>
        <taxon>Mycena</taxon>
    </lineage>
</organism>
<dbReference type="AlphaFoldDB" id="A0AAD6XA64"/>
<gene>
    <name evidence="1" type="ORF">C8F04DRAFT_1177574</name>
</gene>
<keyword evidence="2" id="KW-1185">Reference proteome</keyword>
<dbReference type="EMBL" id="JARJCM010000019">
    <property type="protein sequence ID" value="KAJ7041000.1"/>
    <property type="molecule type" value="Genomic_DNA"/>
</dbReference>
<evidence type="ECO:0000313" key="1">
    <source>
        <dbReference type="EMBL" id="KAJ7041000.1"/>
    </source>
</evidence>
<evidence type="ECO:0000313" key="2">
    <source>
        <dbReference type="Proteomes" id="UP001218188"/>
    </source>
</evidence>
<evidence type="ECO:0008006" key="3">
    <source>
        <dbReference type="Google" id="ProtNLM"/>
    </source>
</evidence>